<comment type="caution">
    <text evidence="3">The sequence shown here is derived from an EMBL/GenBank/DDBJ whole genome shotgun (WGS) entry which is preliminary data.</text>
</comment>
<reference evidence="3" key="1">
    <citation type="submission" date="2022-05" db="EMBL/GenBank/DDBJ databases">
        <title>Metagenome Sequencing of an Archaeal-Dominated Microbial Community from a Hot Spring at the Los Azufres Geothermal Field, Mexico.</title>
        <authorList>
            <person name="Marin-Paredes R."/>
            <person name="Martinez-Romero E."/>
            <person name="Servin-Garciduenas L.E."/>
        </authorList>
    </citation>
    <scope>NUCLEOTIDE SEQUENCE</scope>
    <source>
        <strain evidence="3">AZ1-454</strain>
    </source>
</reference>
<evidence type="ECO:0000256" key="1">
    <source>
        <dbReference type="SAM" id="Phobius"/>
    </source>
</evidence>
<keyword evidence="1" id="KW-0812">Transmembrane</keyword>
<dbReference type="PANTHER" id="PTHR23526:SF2">
    <property type="entry name" value="MAJOR FACILITATOR SUPERFAMILY (MFS) PROFILE DOMAIN-CONTAINING PROTEIN"/>
    <property type="match status" value="1"/>
</dbReference>
<dbReference type="GO" id="GO:0022857">
    <property type="term" value="F:transmembrane transporter activity"/>
    <property type="evidence" value="ECO:0007669"/>
    <property type="project" value="InterPro"/>
</dbReference>
<feature type="transmembrane region" description="Helical" evidence="1">
    <location>
        <begin position="345"/>
        <end position="367"/>
    </location>
</feature>
<dbReference type="PANTHER" id="PTHR23526">
    <property type="entry name" value="INTEGRAL MEMBRANE TRANSPORT PROTEIN-RELATED"/>
    <property type="match status" value="1"/>
</dbReference>
<dbReference type="InterPro" id="IPR011701">
    <property type="entry name" value="MFS"/>
</dbReference>
<dbReference type="SUPFAM" id="SSF103473">
    <property type="entry name" value="MFS general substrate transporter"/>
    <property type="match status" value="1"/>
</dbReference>
<feature type="transmembrane region" description="Helical" evidence="1">
    <location>
        <begin position="150"/>
        <end position="169"/>
    </location>
</feature>
<dbReference type="InterPro" id="IPR036259">
    <property type="entry name" value="MFS_trans_sf"/>
</dbReference>
<feature type="transmembrane region" description="Helical" evidence="1">
    <location>
        <begin position="223"/>
        <end position="242"/>
    </location>
</feature>
<protein>
    <submittedName>
        <fullName evidence="3">MFS transporter</fullName>
    </submittedName>
</protein>
<gene>
    <name evidence="3" type="ORF">TQ35_007460</name>
</gene>
<sequence>MKPLRTYTFLKNFALQLVQPFISFVSAANGIMGEQLALISSASTVLPSLAQFALGFLRVRAKTLVTYGTALTGLLWIALSFSPFNWTFTSLYLALEVSLGVSSFGWYLLMERMSATARGRTLAHFSFYATIGGLIATVITGFAVGDNFSLVRPFFLASGLLLLADSLIAMKFDFDSLPLERRSPTLELEVLPYLLITFLFNVVWSLAWPLFPIAQVYIFHMDFTNLAIMSVISGVSTLLMQRKVGKLVDEHRRLMMFLGRFALSTFPLAYALSTSVYEIYLAEVVAGFTNSVGSTAYMAYLFDSSRDVRRGIGAYSVMVATGDLVGSSVGSLVADDVMSAYGVGAIRWLFAVIAVLRMLASAFYLILKERKPFKEVVRA</sequence>
<dbReference type="InterPro" id="IPR052528">
    <property type="entry name" value="Sugar_transport-like"/>
</dbReference>
<keyword evidence="1" id="KW-0472">Membrane</keyword>
<dbReference type="AlphaFoldDB" id="A0AAE3K5H5"/>
<feature type="transmembrane region" description="Helical" evidence="1">
    <location>
        <begin position="122"/>
        <end position="144"/>
    </location>
</feature>
<dbReference type="EMBL" id="JZWS02000008">
    <property type="protein sequence ID" value="MCL7344392.1"/>
    <property type="molecule type" value="Genomic_DNA"/>
</dbReference>
<dbReference type="Pfam" id="PF07690">
    <property type="entry name" value="MFS_1"/>
    <property type="match status" value="1"/>
</dbReference>
<feature type="transmembrane region" description="Helical" evidence="1">
    <location>
        <begin position="279"/>
        <end position="300"/>
    </location>
</feature>
<dbReference type="Gene3D" id="1.20.1250.20">
    <property type="entry name" value="MFS general substrate transporter like domains"/>
    <property type="match status" value="2"/>
</dbReference>
<feature type="transmembrane region" description="Helical" evidence="1">
    <location>
        <begin position="37"/>
        <end position="57"/>
    </location>
</feature>
<name>A0AAE3K5H5_9CREN</name>
<keyword evidence="1" id="KW-1133">Transmembrane helix</keyword>
<dbReference type="InterPro" id="IPR020846">
    <property type="entry name" value="MFS_dom"/>
</dbReference>
<feature type="transmembrane region" description="Helical" evidence="1">
    <location>
        <begin position="254"/>
        <end position="273"/>
    </location>
</feature>
<proteinExistence type="predicted"/>
<feature type="transmembrane region" description="Helical" evidence="1">
    <location>
        <begin position="312"/>
        <end position="333"/>
    </location>
</feature>
<feature type="transmembrane region" description="Helical" evidence="1">
    <location>
        <begin position="64"/>
        <end position="84"/>
    </location>
</feature>
<dbReference type="PROSITE" id="PS50850">
    <property type="entry name" value="MFS"/>
    <property type="match status" value="1"/>
</dbReference>
<evidence type="ECO:0000313" key="3">
    <source>
        <dbReference type="EMBL" id="MCL7344392.1"/>
    </source>
</evidence>
<organism evidence="3">
    <name type="scientific">Candidatus Aramenus sulfurataquae</name>
    <dbReference type="NCBI Taxonomy" id="1326980"/>
    <lineage>
        <taxon>Archaea</taxon>
        <taxon>Thermoproteota</taxon>
        <taxon>Thermoprotei</taxon>
        <taxon>Sulfolobales</taxon>
        <taxon>Sulfolobaceae</taxon>
        <taxon>Candidatus Aramenus</taxon>
    </lineage>
</organism>
<evidence type="ECO:0000259" key="2">
    <source>
        <dbReference type="PROSITE" id="PS50850"/>
    </source>
</evidence>
<feature type="transmembrane region" description="Helical" evidence="1">
    <location>
        <begin position="190"/>
        <end position="211"/>
    </location>
</feature>
<feature type="domain" description="Major facilitator superfamily (MFS) profile" evidence="2">
    <location>
        <begin position="159"/>
        <end position="379"/>
    </location>
</feature>
<feature type="transmembrane region" description="Helical" evidence="1">
    <location>
        <begin position="90"/>
        <end position="110"/>
    </location>
</feature>
<accession>A0AAE3K5H5</accession>